<keyword evidence="6" id="KW-0808">Transferase</keyword>
<dbReference type="PANTHER" id="PTHR23028:SF53">
    <property type="entry name" value="ACYL_TRANSF_3 DOMAIN-CONTAINING PROTEIN"/>
    <property type="match status" value="1"/>
</dbReference>
<comment type="similarity">
    <text evidence="2">Belongs to the acyltransferase 3 family.</text>
</comment>
<dbReference type="Proteomes" id="UP000831537">
    <property type="component" value="Chromosome"/>
</dbReference>
<dbReference type="GO" id="GO:0016746">
    <property type="term" value="F:acyltransferase activity"/>
    <property type="evidence" value="ECO:0007669"/>
    <property type="project" value="UniProtKB-KW"/>
</dbReference>
<dbReference type="PANTHER" id="PTHR23028">
    <property type="entry name" value="ACETYLTRANSFERASE"/>
    <property type="match status" value="1"/>
</dbReference>
<feature type="transmembrane region" description="Helical" evidence="3">
    <location>
        <begin position="231"/>
        <end position="252"/>
    </location>
</feature>
<dbReference type="InterPro" id="IPR002656">
    <property type="entry name" value="Acyl_transf_3_dom"/>
</dbReference>
<evidence type="ECO:0000259" key="5">
    <source>
        <dbReference type="Pfam" id="PF19040"/>
    </source>
</evidence>
<feature type="transmembrane region" description="Helical" evidence="3">
    <location>
        <begin position="296"/>
        <end position="318"/>
    </location>
</feature>
<keyword evidence="7" id="KW-1185">Reference proteome</keyword>
<feature type="transmembrane region" description="Helical" evidence="3">
    <location>
        <begin position="258"/>
        <end position="275"/>
    </location>
</feature>
<comment type="subcellular location">
    <subcellularLocation>
        <location evidence="1">Membrane</location>
    </subcellularLocation>
</comment>
<reference evidence="6 7" key="1">
    <citation type="submission" date="2022-04" db="EMBL/GenBank/DDBJ databases">
        <title>Gracilibacillus sp. isolated from saltern.</title>
        <authorList>
            <person name="Won M."/>
            <person name="Lee C.-M."/>
            <person name="Woen H.-Y."/>
            <person name="Kwon S.-W."/>
        </authorList>
    </citation>
    <scope>NUCLEOTIDE SEQUENCE [LARGE SCALE GENOMIC DNA]</scope>
    <source>
        <strain evidence="6 7">SSPM10-3</strain>
    </source>
</reference>
<sequence length="665" mass="75555">MSDLRIMEKRFRPELEGIRVVAAMLVAIYHIWIGSVSGGVDVFFIVSGYLITLSLLTKLERRGRVNYFEYILGLMKRLFPLVFVVLFFTTIFSFFIMPHVQYKQIISEIIASGLYFENWLLAHNAVDYLAQNNEASPLQHFWALSLQGQFYITWPLIIFFAYLLAKKVWKTPIRKTLLGVLITIFILSLCYSVYITKVNQPWAYFNTFARAWEFSLGGILALLLPYLKCNTYVSTCIGWIGLAIISFTGLLLPVSNVFPGYVALLPTAGVILVIVSAENNSIFGVARLLGSKFFQFFGSISYGFYLWHWPLLILYFNYTNSNQISFLHGLFIMLLAFGSSFLSIQLVEKPIRRMDVKGSKSKLYKVLPALMIPVFLLNVMWWVYSSTQTTQTVSAEEYTIEKYPGARAFSENITPDEDVDPIAIEPGNTTVLPAFYAEKDCYSDLEENVVSYCSYGVTDNPDYTIALVGGSHSGHWFPPLAEIAQNLNIQIDLYNKDGCRFTADDFDGAMSDTCMKWNEEVIEPLKDNPPDLLFTTANVNSGSTIPEGYLKQWEKFESVTTIFAIRDNPRMKEKIPLCLEEKSIEECSVPRKDVLSDSIPWENTDNIPGNVYFADLSDQFCDDDTCYPVIGNVVVYKDQHHITALYAKSMTNVLETYIREALGGK</sequence>
<gene>
    <name evidence="6" type="ORF">MUN87_08015</name>
</gene>
<evidence type="ECO:0000256" key="3">
    <source>
        <dbReference type="SAM" id="Phobius"/>
    </source>
</evidence>
<feature type="transmembrane region" description="Helical" evidence="3">
    <location>
        <begin position="363"/>
        <end position="384"/>
    </location>
</feature>
<dbReference type="InterPro" id="IPR043968">
    <property type="entry name" value="SGNH"/>
</dbReference>
<dbReference type="InterPro" id="IPR050879">
    <property type="entry name" value="Acyltransferase_3"/>
</dbReference>
<keyword evidence="3" id="KW-0472">Membrane</keyword>
<accession>A0ABY4GRR2</accession>
<feature type="transmembrane region" description="Helical" evidence="3">
    <location>
        <begin position="202"/>
        <end position="224"/>
    </location>
</feature>
<proteinExistence type="inferred from homology"/>
<keyword evidence="3" id="KW-1133">Transmembrane helix</keyword>
<feature type="transmembrane region" description="Helical" evidence="3">
    <location>
        <begin position="177"/>
        <end position="196"/>
    </location>
</feature>
<feature type="domain" description="SGNH" evidence="5">
    <location>
        <begin position="441"/>
        <end position="654"/>
    </location>
</feature>
<dbReference type="EMBL" id="CP095071">
    <property type="protein sequence ID" value="UOQ86820.1"/>
    <property type="molecule type" value="Genomic_DNA"/>
</dbReference>
<keyword evidence="6" id="KW-0012">Acyltransferase</keyword>
<feature type="domain" description="Acyltransferase 3" evidence="4">
    <location>
        <begin position="14"/>
        <end position="342"/>
    </location>
</feature>
<feature type="transmembrane region" description="Helical" evidence="3">
    <location>
        <begin position="15"/>
        <end position="33"/>
    </location>
</feature>
<evidence type="ECO:0000313" key="7">
    <source>
        <dbReference type="Proteomes" id="UP000831537"/>
    </source>
</evidence>
<dbReference type="Pfam" id="PF01757">
    <property type="entry name" value="Acyl_transf_3"/>
    <property type="match status" value="1"/>
</dbReference>
<feature type="transmembrane region" description="Helical" evidence="3">
    <location>
        <begin position="148"/>
        <end position="165"/>
    </location>
</feature>
<evidence type="ECO:0000256" key="2">
    <source>
        <dbReference type="ARBA" id="ARBA00007400"/>
    </source>
</evidence>
<keyword evidence="3" id="KW-0812">Transmembrane</keyword>
<feature type="transmembrane region" description="Helical" evidence="3">
    <location>
        <begin position="78"/>
        <end position="97"/>
    </location>
</feature>
<evidence type="ECO:0000259" key="4">
    <source>
        <dbReference type="Pfam" id="PF01757"/>
    </source>
</evidence>
<feature type="transmembrane region" description="Helical" evidence="3">
    <location>
        <begin position="39"/>
        <end position="57"/>
    </location>
</feature>
<feature type="transmembrane region" description="Helical" evidence="3">
    <location>
        <begin position="324"/>
        <end position="342"/>
    </location>
</feature>
<name>A0ABY4GRR2_9BACI</name>
<dbReference type="RefSeq" id="WP_244747194.1">
    <property type="nucleotide sequence ID" value="NZ_CP095071.1"/>
</dbReference>
<evidence type="ECO:0000313" key="6">
    <source>
        <dbReference type="EMBL" id="UOQ86820.1"/>
    </source>
</evidence>
<organism evidence="6 7">
    <name type="scientific">Gracilibacillus salinarum</name>
    <dbReference type="NCBI Taxonomy" id="2932255"/>
    <lineage>
        <taxon>Bacteria</taxon>
        <taxon>Bacillati</taxon>
        <taxon>Bacillota</taxon>
        <taxon>Bacilli</taxon>
        <taxon>Bacillales</taxon>
        <taxon>Bacillaceae</taxon>
        <taxon>Gracilibacillus</taxon>
    </lineage>
</organism>
<protein>
    <submittedName>
        <fullName evidence="6">Acyltransferase</fullName>
    </submittedName>
</protein>
<evidence type="ECO:0000256" key="1">
    <source>
        <dbReference type="ARBA" id="ARBA00004370"/>
    </source>
</evidence>
<dbReference type="Pfam" id="PF19040">
    <property type="entry name" value="SGNH"/>
    <property type="match status" value="1"/>
</dbReference>